<dbReference type="Pfam" id="PF06687">
    <property type="entry name" value="SUR7"/>
    <property type="match status" value="1"/>
</dbReference>
<dbReference type="InterPro" id="IPR052413">
    <property type="entry name" value="SUR7_domain"/>
</dbReference>
<dbReference type="AlphaFoldDB" id="A0A0W4ZDZ3"/>
<organism evidence="2 3">
    <name type="scientific">Pneumocystis jirovecii (strain RU7)</name>
    <name type="common">Human pneumocystis pneumonia agent</name>
    <dbReference type="NCBI Taxonomy" id="1408657"/>
    <lineage>
        <taxon>Eukaryota</taxon>
        <taxon>Fungi</taxon>
        <taxon>Dikarya</taxon>
        <taxon>Ascomycota</taxon>
        <taxon>Taphrinomycotina</taxon>
        <taxon>Pneumocystomycetes</taxon>
        <taxon>Pneumocystaceae</taxon>
        <taxon>Pneumocystis</taxon>
    </lineage>
</organism>
<dbReference type="VEuPathDB" id="FungiDB:T551_03512"/>
<evidence type="ECO:0000313" key="3">
    <source>
        <dbReference type="Proteomes" id="UP000053447"/>
    </source>
</evidence>
<dbReference type="GO" id="GO:0051285">
    <property type="term" value="C:cell cortex of cell tip"/>
    <property type="evidence" value="ECO:0007669"/>
    <property type="project" value="TreeGrafter"/>
</dbReference>
<keyword evidence="1" id="KW-1133">Transmembrane helix</keyword>
<name>A0A0W4ZDZ3_PNEJ7</name>
<dbReference type="EMBL" id="LFWA01000017">
    <property type="protein sequence ID" value="KTW26595.1"/>
    <property type="molecule type" value="Genomic_DNA"/>
</dbReference>
<dbReference type="STRING" id="1408657.A0A0W4ZDZ3"/>
<dbReference type="PANTHER" id="PTHR28019">
    <property type="entry name" value="CELL MEMBRANE PROTEIN YLR413W-RELATED"/>
    <property type="match status" value="1"/>
</dbReference>
<accession>A0A0W4ZDZ3</accession>
<protein>
    <submittedName>
        <fullName evidence="2">Uncharacterized protein</fullName>
    </submittedName>
</protein>
<evidence type="ECO:0000313" key="2">
    <source>
        <dbReference type="EMBL" id="KTW26595.1"/>
    </source>
</evidence>
<dbReference type="RefSeq" id="XP_018228124.1">
    <property type="nucleotide sequence ID" value="XM_018375775.1"/>
</dbReference>
<evidence type="ECO:0000256" key="1">
    <source>
        <dbReference type="SAM" id="Phobius"/>
    </source>
</evidence>
<sequence>MLLIRFFRIILPLLASLAGLVYISLTMAGGFRRHPFLDKVYLFKIDTTNIQAYKFPSERPPNVTPAEHIGLNNHYYFYMWGHCDARRHMYLKRCTKPKIGYHFNPLSILREKLLKGSVVKVPSKTGSFTDKVKIGSIVMTGLYAAGLVFSALLFLSKLIFAIFDLDDKAPRVIAGLAMIFNLLAATSSTALIIIIKRTIKTDAGYLNLKVHYGKSSLIYSWVAAYTVLIAYISLLIANRQLQKRRQATEKLY</sequence>
<dbReference type="OrthoDB" id="2327445at2759"/>
<dbReference type="eggNOG" id="ENOG502QRB5">
    <property type="taxonomic scope" value="Eukaryota"/>
</dbReference>
<dbReference type="GeneID" id="28942030"/>
<keyword evidence="1" id="KW-0472">Membrane</keyword>
<keyword evidence="1" id="KW-0812">Transmembrane</keyword>
<gene>
    <name evidence="2" type="ORF">T551_03512</name>
</gene>
<proteinExistence type="predicted"/>
<feature type="transmembrane region" description="Helical" evidence="1">
    <location>
        <begin position="216"/>
        <end position="237"/>
    </location>
</feature>
<dbReference type="PANTHER" id="PTHR28019:SF2">
    <property type="entry name" value="CELL MEMBRANE PROTEIN YLR413W-RELATED"/>
    <property type="match status" value="1"/>
</dbReference>
<reference evidence="3" key="1">
    <citation type="journal article" date="2016" name="Nat. Commun.">
        <title>Genome analysis of three Pneumocystis species reveals adaptation mechanisms to life exclusively in mammalian hosts.</title>
        <authorList>
            <person name="Ma L."/>
            <person name="Chen Z."/>
            <person name="Huang D.W."/>
            <person name="Kutty G."/>
            <person name="Ishihara M."/>
            <person name="Wang H."/>
            <person name="Abouelleil A."/>
            <person name="Bishop L."/>
            <person name="Davey E."/>
            <person name="Deng R."/>
            <person name="Deng X."/>
            <person name="Fan L."/>
            <person name="Fantoni G."/>
            <person name="Fitzgerald M."/>
            <person name="Gogineni E."/>
            <person name="Goldberg J.M."/>
            <person name="Handley G."/>
            <person name="Hu X."/>
            <person name="Huber C."/>
            <person name="Jiao X."/>
            <person name="Jones K."/>
            <person name="Levin J.Z."/>
            <person name="Liu Y."/>
            <person name="Macdonald P."/>
            <person name="Melnikov A."/>
            <person name="Raley C."/>
            <person name="Sassi M."/>
            <person name="Sherman B.T."/>
            <person name="Song X."/>
            <person name="Sykes S."/>
            <person name="Tran B."/>
            <person name="Walsh L."/>
            <person name="Xia Y."/>
            <person name="Yang J."/>
            <person name="Young S."/>
            <person name="Zeng Q."/>
            <person name="Zheng X."/>
            <person name="Stephens R."/>
            <person name="Nusbaum C."/>
            <person name="Birren B.W."/>
            <person name="Azadi P."/>
            <person name="Lempicki R.A."/>
            <person name="Cuomo C.A."/>
            <person name="Kovacs J.A."/>
        </authorList>
    </citation>
    <scope>NUCLEOTIDE SEQUENCE [LARGE SCALE GENOMIC DNA]</scope>
    <source>
        <strain evidence="3">RU7</strain>
    </source>
</reference>
<dbReference type="InterPro" id="IPR009571">
    <property type="entry name" value="SUR7/Rim9-like_fungi"/>
</dbReference>
<feature type="transmembrane region" description="Helical" evidence="1">
    <location>
        <begin position="172"/>
        <end position="196"/>
    </location>
</feature>
<comment type="caution">
    <text evidence="2">The sequence shown here is derived from an EMBL/GenBank/DDBJ whole genome shotgun (WGS) entry which is preliminary data.</text>
</comment>
<dbReference type="GO" id="GO:0031505">
    <property type="term" value="P:fungal-type cell wall organization"/>
    <property type="evidence" value="ECO:0007669"/>
    <property type="project" value="TreeGrafter"/>
</dbReference>
<dbReference type="GO" id="GO:0005886">
    <property type="term" value="C:plasma membrane"/>
    <property type="evidence" value="ECO:0007669"/>
    <property type="project" value="InterPro"/>
</dbReference>
<feature type="transmembrane region" description="Helical" evidence="1">
    <location>
        <begin position="137"/>
        <end position="160"/>
    </location>
</feature>
<dbReference type="Proteomes" id="UP000053447">
    <property type="component" value="Unassembled WGS sequence"/>
</dbReference>
<keyword evidence="3" id="KW-1185">Reference proteome</keyword>